<evidence type="ECO:0000256" key="1">
    <source>
        <dbReference type="ARBA" id="ARBA00004657"/>
    </source>
</evidence>
<feature type="region of interest" description="Disordered" evidence="10">
    <location>
        <begin position="585"/>
        <end position="609"/>
    </location>
</feature>
<keyword evidence="5 9" id="KW-0175">Coiled coil</keyword>
<accession>A0A1M4PIW9</accession>
<protein>
    <submittedName>
        <fullName evidence="12">RNA dependent RNA polymerase</fullName>
    </submittedName>
</protein>
<dbReference type="InterPro" id="IPR002928">
    <property type="entry name" value="Myosin_tail"/>
</dbReference>
<evidence type="ECO:0000256" key="5">
    <source>
        <dbReference type="ARBA" id="ARBA00023054"/>
    </source>
</evidence>
<comment type="similarity">
    <text evidence="2">Belongs to the paramyosin family.</text>
</comment>
<evidence type="ECO:0000256" key="2">
    <source>
        <dbReference type="ARBA" id="ARBA00008447"/>
    </source>
</evidence>
<dbReference type="GO" id="GO:0030239">
    <property type="term" value="P:myofibril assembly"/>
    <property type="evidence" value="ECO:0007669"/>
    <property type="project" value="UniProtKB-ARBA"/>
</dbReference>
<evidence type="ECO:0000256" key="10">
    <source>
        <dbReference type="SAM" id="MobiDB-lite"/>
    </source>
</evidence>
<feature type="compositionally biased region" description="Polar residues" evidence="10">
    <location>
        <begin position="782"/>
        <end position="803"/>
    </location>
</feature>
<keyword evidence="4" id="KW-0963">Cytoplasm</keyword>
<gene>
    <name evidence="12" type="primary">sars11</name>
</gene>
<dbReference type="GO" id="GO:0000146">
    <property type="term" value="F:microfilament motor activity"/>
    <property type="evidence" value="ECO:0007669"/>
    <property type="project" value="TreeGrafter"/>
</dbReference>
<evidence type="ECO:0000256" key="9">
    <source>
        <dbReference type="SAM" id="Coils"/>
    </source>
</evidence>
<dbReference type="Pfam" id="PF01576">
    <property type="entry name" value="Myosin_tail_1"/>
    <property type="match status" value="1"/>
</dbReference>
<evidence type="ECO:0000256" key="4">
    <source>
        <dbReference type="ARBA" id="ARBA00022490"/>
    </source>
</evidence>
<evidence type="ECO:0000256" key="3">
    <source>
        <dbReference type="ARBA" id="ARBA00022433"/>
    </source>
</evidence>
<keyword evidence="7" id="KW-0505">Motor protein</keyword>
<dbReference type="GO" id="GO:0051015">
    <property type="term" value="F:actin filament binding"/>
    <property type="evidence" value="ECO:0007669"/>
    <property type="project" value="TreeGrafter"/>
</dbReference>
<evidence type="ECO:0000313" key="12">
    <source>
        <dbReference type="EMBL" id="SHD75397.1"/>
    </source>
</evidence>
<dbReference type="AlphaFoldDB" id="A0A1M4PIW9"/>
<dbReference type="GO" id="GO:0030016">
    <property type="term" value="C:myofibril"/>
    <property type="evidence" value="ECO:0007669"/>
    <property type="project" value="UniProtKB-SubCell"/>
</dbReference>
<keyword evidence="3" id="KW-0787">Thick filament</keyword>
<feature type="domain" description="Myosin tail" evidence="11">
    <location>
        <begin position="34"/>
        <end position="434"/>
    </location>
</feature>
<dbReference type="PANTHER" id="PTHR45615:SF27">
    <property type="entry name" value="MYOSIN HEAVY CHAIN, MUSCLE"/>
    <property type="match status" value="1"/>
</dbReference>
<feature type="coiled-coil region" evidence="9">
    <location>
        <begin position="32"/>
        <end position="80"/>
    </location>
</feature>
<dbReference type="OrthoDB" id="2018427at2759"/>
<dbReference type="SUPFAM" id="SSF90257">
    <property type="entry name" value="Myosin rod fragments"/>
    <property type="match status" value="2"/>
</dbReference>
<feature type="region of interest" description="Disordered" evidence="10">
    <location>
        <begin position="728"/>
        <end position="803"/>
    </location>
</feature>
<reference evidence="12" key="1">
    <citation type="submission" date="2016-10" db="EMBL/GenBank/DDBJ databases">
        <title>Characterization of Sarcoptes scabiei tropomyosin and Paramyosin: immunoreactive allergens in Scabies.</title>
        <authorList>
            <person name="Naz S."/>
            <person name="Desclozeaux M."/>
            <person name="Mounsey K.E."/>
            <person name="Chaudhry F.R."/>
            <person name="Walton S."/>
        </authorList>
    </citation>
    <scope>NUCLEOTIDE SEQUENCE</scope>
</reference>
<dbReference type="EMBL" id="LT669814">
    <property type="protein sequence ID" value="SHD75397.1"/>
    <property type="molecule type" value="Genomic_DNA"/>
</dbReference>
<keyword evidence="8" id="KW-0514">Muscle protein</keyword>
<feature type="compositionally biased region" description="Polar residues" evidence="10">
    <location>
        <begin position="764"/>
        <end position="774"/>
    </location>
</feature>
<keyword evidence="6" id="KW-0518">Myosin</keyword>
<dbReference type="GO" id="GO:0032982">
    <property type="term" value="C:myosin filament"/>
    <property type="evidence" value="ECO:0007669"/>
    <property type="project" value="UniProtKB-KW"/>
</dbReference>
<evidence type="ECO:0000256" key="7">
    <source>
        <dbReference type="ARBA" id="ARBA00023175"/>
    </source>
</evidence>
<comment type="subcellular location">
    <subcellularLocation>
        <location evidence="1">Cytoplasm</location>
        <location evidence="1">Myofibril</location>
    </subcellularLocation>
</comment>
<sequence>MSARSAKFMYRSGNAGASGDLSVEYGTDLGALTRLEDKIRLLSDDLESEREMRQRIEREKAELQIQVMSLSERLEEAEGSSESVVEMNKKRDSELAKLRKLLEDVHLESEETAHHLRQKHQAAIQEMQDQLDQVQKAKNKSDKEKQKFQAEVFELLAQLETANKEKLTAMKTVEKLEYTVHELNIKIEEINRTVIELTSQKTRLSQENTELIKEVHEHKMQLDNANHLKQQLAQQLEDTKHRLEEEERKRASLENHAHTLEVELESLKVQLDEESEARLELERQLTKANGDAASWKSKYEAELQAHADEVEELRRKMAQKISEYEEQLEALLNKCSSLEKQKSRLQSEVEVLIMDLEKATTHAQQLEKRVAQLEKLNLDLKNKLEEVTMLMEQAQKEARAKAAELQKLQHEYEKLRDQRDALARENKKLTDDLAECKVFRHHDAHRRSTNRRSKSNDWRTREKSYLLPTKKRKPYANKRRLRINDLPSWLKYDTITRNVWHRKRKKSKHLENNIKSRSNSLICDLKLKLNKPRSHDRRNIKLKSLNWNCHWMLPIKPILIYRKQSKNKPYKLRSFKHTMMRRQSNHCTGSSIGSHPKTMPSVTSRAGRAKNRFGTSESCQTTSRTIAGSCRKSTYHHQCSCFSKQIGIGIRCSTKRLRSPQRTQNFTSTETYHAQIYQGLISGGTGTISENGDRKEIFGARSSYPTCPYRRGRSQCFGWRTCHCTGEQNSCDRSGRGTKTTRDGKNAKKRSSTQGIVGAKRGGPQTNPIASRNGRQNERKGQSLTTNARTGGNEPTKSDSCSTLPTIGSCRSSGSSIKSIVHPCQTPF</sequence>
<dbReference type="VEuPathDB" id="VectorBase:SSCA005798"/>
<evidence type="ECO:0000256" key="6">
    <source>
        <dbReference type="ARBA" id="ARBA00023123"/>
    </source>
</evidence>
<dbReference type="FunFam" id="1.20.5.340:FF:000035">
    <property type="entry name" value="Paramyosin, long form"/>
    <property type="match status" value="1"/>
</dbReference>
<dbReference type="Gene3D" id="1.20.5.340">
    <property type="match status" value="3"/>
</dbReference>
<dbReference type="GO" id="GO:0016460">
    <property type="term" value="C:myosin II complex"/>
    <property type="evidence" value="ECO:0007669"/>
    <property type="project" value="TreeGrafter"/>
</dbReference>
<proteinExistence type="inferred from homology"/>
<evidence type="ECO:0000256" key="8">
    <source>
        <dbReference type="ARBA" id="ARBA00023179"/>
    </source>
</evidence>
<evidence type="ECO:0000259" key="11">
    <source>
        <dbReference type="Pfam" id="PF01576"/>
    </source>
</evidence>
<dbReference type="PANTHER" id="PTHR45615">
    <property type="entry name" value="MYOSIN HEAVY CHAIN, NON-MUSCLE"/>
    <property type="match status" value="1"/>
</dbReference>
<name>A0A1M4PIW9_SARSC</name>
<organism evidence="12">
    <name type="scientific">Sarcoptes scabiei</name>
    <name type="common">Itch mite</name>
    <name type="synonym">Acarus scabiei</name>
    <dbReference type="NCBI Taxonomy" id="52283"/>
    <lineage>
        <taxon>Eukaryota</taxon>
        <taxon>Metazoa</taxon>
        <taxon>Ecdysozoa</taxon>
        <taxon>Arthropoda</taxon>
        <taxon>Chelicerata</taxon>
        <taxon>Arachnida</taxon>
        <taxon>Acari</taxon>
        <taxon>Acariformes</taxon>
        <taxon>Sarcoptiformes</taxon>
        <taxon>Astigmata</taxon>
        <taxon>Psoroptidia</taxon>
        <taxon>Sarcoptoidea</taxon>
        <taxon>Sarcoptidae</taxon>
        <taxon>Sarcoptinae</taxon>
        <taxon>Sarcoptes</taxon>
    </lineage>
</organism>
<feature type="coiled-coil region" evidence="9">
    <location>
        <begin position="117"/>
        <end position="432"/>
    </location>
</feature>
<dbReference type="SMR" id="A0A1M4PIW9"/>